<evidence type="ECO:0000313" key="1">
    <source>
        <dbReference type="EMBL" id="KAI7984789.1"/>
    </source>
</evidence>
<proteinExistence type="predicted"/>
<reference evidence="1 2" key="1">
    <citation type="journal article" date="2022" name="Plant J.">
        <title>Chromosome-level genome of Camellia lanceoleosa provides a valuable resource for understanding genome evolution and self-incompatibility.</title>
        <authorList>
            <person name="Gong W."/>
            <person name="Xiao S."/>
            <person name="Wang L."/>
            <person name="Liao Z."/>
            <person name="Chang Y."/>
            <person name="Mo W."/>
            <person name="Hu G."/>
            <person name="Li W."/>
            <person name="Zhao G."/>
            <person name="Zhu H."/>
            <person name="Hu X."/>
            <person name="Ji K."/>
            <person name="Xiang X."/>
            <person name="Song Q."/>
            <person name="Yuan D."/>
            <person name="Jin S."/>
            <person name="Zhang L."/>
        </authorList>
    </citation>
    <scope>NUCLEOTIDE SEQUENCE [LARGE SCALE GENOMIC DNA]</scope>
    <source>
        <strain evidence="1">SQ_2022a</strain>
    </source>
</reference>
<sequence>MCHSQIICHCSDCGISREEISEVQRVLLIDDFLPHCYYKATRPWRCDWLCSRGVNSMCFMTKPANINLFSIVVKPSSFNCYRISVQGKAFCFLLPPMLGRNNYILYFGFGKSDSQVR</sequence>
<dbReference type="Proteomes" id="UP001060215">
    <property type="component" value="Chromosome 15"/>
</dbReference>
<evidence type="ECO:0000313" key="2">
    <source>
        <dbReference type="Proteomes" id="UP001060215"/>
    </source>
</evidence>
<name>A0ACC0F820_9ERIC</name>
<accession>A0ACC0F820</accession>
<dbReference type="EMBL" id="CM045772">
    <property type="protein sequence ID" value="KAI7984789.1"/>
    <property type="molecule type" value="Genomic_DNA"/>
</dbReference>
<protein>
    <submittedName>
        <fullName evidence="1">Uncharacterized protein</fullName>
    </submittedName>
</protein>
<comment type="caution">
    <text evidence="1">The sequence shown here is derived from an EMBL/GenBank/DDBJ whole genome shotgun (WGS) entry which is preliminary data.</text>
</comment>
<keyword evidence="2" id="KW-1185">Reference proteome</keyword>
<organism evidence="1 2">
    <name type="scientific">Camellia lanceoleosa</name>
    <dbReference type="NCBI Taxonomy" id="1840588"/>
    <lineage>
        <taxon>Eukaryota</taxon>
        <taxon>Viridiplantae</taxon>
        <taxon>Streptophyta</taxon>
        <taxon>Embryophyta</taxon>
        <taxon>Tracheophyta</taxon>
        <taxon>Spermatophyta</taxon>
        <taxon>Magnoliopsida</taxon>
        <taxon>eudicotyledons</taxon>
        <taxon>Gunneridae</taxon>
        <taxon>Pentapetalae</taxon>
        <taxon>asterids</taxon>
        <taxon>Ericales</taxon>
        <taxon>Theaceae</taxon>
        <taxon>Camellia</taxon>
    </lineage>
</organism>
<gene>
    <name evidence="1" type="ORF">LOK49_LG14G01018</name>
</gene>